<comment type="caution">
    <text evidence="1">The sequence shown here is derived from an EMBL/GenBank/DDBJ whole genome shotgun (WGS) entry which is preliminary data.</text>
</comment>
<dbReference type="STRING" id="1817822.A2826_01205"/>
<accession>A0A1F5NQC7</accession>
<reference evidence="1 2" key="1">
    <citation type="journal article" date="2016" name="Nat. Commun.">
        <title>Thousands of microbial genomes shed light on interconnected biogeochemical processes in an aquifer system.</title>
        <authorList>
            <person name="Anantharaman K."/>
            <person name="Brown C.T."/>
            <person name="Hug L.A."/>
            <person name="Sharon I."/>
            <person name="Castelle C.J."/>
            <person name="Probst A.J."/>
            <person name="Thomas B.C."/>
            <person name="Singh A."/>
            <person name="Wilkins M.J."/>
            <person name="Karaoz U."/>
            <person name="Brodie E.L."/>
            <person name="Williams K.H."/>
            <person name="Hubbard S.S."/>
            <person name="Banfield J.F."/>
        </authorList>
    </citation>
    <scope>NUCLEOTIDE SEQUENCE [LARGE SCALE GENOMIC DNA]</scope>
</reference>
<organism evidence="1 2">
    <name type="scientific">Candidatus Doudnabacteria bacterium RIFCSPHIGHO2_01_FULL_43_23</name>
    <dbReference type="NCBI Taxonomy" id="1817822"/>
    <lineage>
        <taxon>Bacteria</taxon>
        <taxon>Candidatus Doudnaibacteriota</taxon>
    </lineage>
</organism>
<name>A0A1F5NQC7_9BACT</name>
<proteinExistence type="predicted"/>
<dbReference type="Proteomes" id="UP000177912">
    <property type="component" value="Unassembled WGS sequence"/>
</dbReference>
<evidence type="ECO:0000313" key="1">
    <source>
        <dbReference type="EMBL" id="OGE79889.1"/>
    </source>
</evidence>
<dbReference type="AlphaFoldDB" id="A0A1F5NQC7"/>
<dbReference type="EMBL" id="MFEI01000044">
    <property type="protein sequence ID" value="OGE79889.1"/>
    <property type="molecule type" value="Genomic_DNA"/>
</dbReference>
<sequence>MDFTVCLYLSSEDAPLVKKQERFGRIADEKSRLKSLGWKVEVIEHPRHCNAKFRLTKILVSSQDCVGILAGAHLLGECHSQTFEFLFTAVDPVQSPIFGGLKKDRHVRGCQISHSALYMQGRRQLKVTCGSCLGFQDRREKELSFLIEYYLRYIQIRSG</sequence>
<evidence type="ECO:0000313" key="2">
    <source>
        <dbReference type="Proteomes" id="UP000177912"/>
    </source>
</evidence>
<gene>
    <name evidence="1" type="ORF">A2826_01205</name>
</gene>
<protein>
    <submittedName>
        <fullName evidence="1">Uncharacterized protein</fullName>
    </submittedName>
</protein>